<dbReference type="GO" id="GO:0016740">
    <property type="term" value="F:transferase activity"/>
    <property type="evidence" value="ECO:0007669"/>
    <property type="project" value="UniProtKB-KW"/>
</dbReference>
<evidence type="ECO:0000256" key="7">
    <source>
        <dbReference type="ARBA" id="ARBA00022741"/>
    </source>
</evidence>
<keyword evidence="9" id="KW-0460">Magnesium</keyword>
<dbReference type="InterPro" id="IPR027417">
    <property type="entry name" value="P-loop_NTPase"/>
</dbReference>
<keyword evidence="11" id="KW-0808">Transferase</keyword>
<evidence type="ECO:0000256" key="1">
    <source>
        <dbReference type="ARBA" id="ARBA00004496"/>
    </source>
</evidence>
<sequence length="163" mass="18312">MTHSFILDRRVNSLAGTAKLAGRIAELLKPGDVIALGGTLGAGKTAFVRALVRQLAQEEIDVPSPTYNLLLTYDFDDFCLYHYDLYRLESPEEAFELDIDEAFDTGVSLIEWPDRLGKYLPEDHLLIKIDTEDGANSDVRIFRFFGAEAWRQRLADIGVDDDA</sequence>
<evidence type="ECO:0000313" key="12">
    <source>
        <dbReference type="Proteomes" id="UP000476030"/>
    </source>
</evidence>
<dbReference type="GO" id="GO:0005737">
    <property type="term" value="C:cytoplasm"/>
    <property type="evidence" value="ECO:0007669"/>
    <property type="project" value="UniProtKB-SubCell"/>
</dbReference>
<comment type="similarity">
    <text evidence="2">Belongs to the TsaE family.</text>
</comment>
<evidence type="ECO:0000256" key="10">
    <source>
        <dbReference type="ARBA" id="ARBA00032441"/>
    </source>
</evidence>
<protein>
    <recommendedName>
        <fullName evidence="3">tRNA threonylcarbamoyladenosine biosynthesis protein TsaE</fullName>
    </recommendedName>
    <alternativeName>
        <fullName evidence="10">t(6)A37 threonylcarbamoyladenosine biosynthesis protein TsaE</fullName>
    </alternativeName>
</protein>
<evidence type="ECO:0000256" key="5">
    <source>
        <dbReference type="ARBA" id="ARBA00022694"/>
    </source>
</evidence>
<evidence type="ECO:0000256" key="9">
    <source>
        <dbReference type="ARBA" id="ARBA00022842"/>
    </source>
</evidence>
<evidence type="ECO:0000256" key="6">
    <source>
        <dbReference type="ARBA" id="ARBA00022723"/>
    </source>
</evidence>
<comment type="caution">
    <text evidence="11">The sequence shown here is derived from an EMBL/GenBank/DDBJ whole genome shotgun (WGS) entry which is preliminary data.</text>
</comment>
<dbReference type="PANTHER" id="PTHR33540:SF2">
    <property type="entry name" value="TRNA THREONYLCARBAMOYLADENOSINE BIOSYNTHESIS PROTEIN TSAE"/>
    <property type="match status" value="1"/>
</dbReference>
<accession>A0A6L8W646</accession>
<dbReference type="GO" id="GO:0046872">
    <property type="term" value="F:metal ion binding"/>
    <property type="evidence" value="ECO:0007669"/>
    <property type="project" value="UniProtKB-KW"/>
</dbReference>
<dbReference type="CDD" id="cd01983">
    <property type="entry name" value="SIMIBI"/>
    <property type="match status" value="1"/>
</dbReference>
<dbReference type="PANTHER" id="PTHR33540">
    <property type="entry name" value="TRNA THREONYLCARBAMOYLADENOSINE BIOSYNTHESIS PROTEIN TSAE"/>
    <property type="match status" value="1"/>
</dbReference>
<gene>
    <name evidence="11" type="primary">tsaE</name>
    <name evidence="11" type="ORF">GQE98_03670</name>
</gene>
<dbReference type="GO" id="GO:0002949">
    <property type="term" value="P:tRNA threonylcarbamoyladenosine modification"/>
    <property type="evidence" value="ECO:0007669"/>
    <property type="project" value="InterPro"/>
</dbReference>
<keyword evidence="4" id="KW-0963">Cytoplasm</keyword>
<evidence type="ECO:0000256" key="2">
    <source>
        <dbReference type="ARBA" id="ARBA00007599"/>
    </source>
</evidence>
<evidence type="ECO:0000313" key="11">
    <source>
        <dbReference type="EMBL" id="MZR29727.1"/>
    </source>
</evidence>
<dbReference type="InterPro" id="IPR003442">
    <property type="entry name" value="T6A_TsaE"/>
</dbReference>
<dbReference type="Gene3D" id="3.40.50.300">
    <property type="entry name" value="P-loop containing nucleotide triphosphate hydrolases"/>
    <property type="match status" value="1"/>
</dbReference>
<keyword evidence="8" id="KW-0067">ATP-binding</keyword>
<dbReference type="Pfam" id="PF02367">
    <property type="entry name" value="TsaE"/>
    <property type="match status" value="1"/>
</dbReference>
<dbReference type="SUPFAM" id="SSF52540">
    <property type="entry name" value="P-loop containing nucleoside triphosphate hydrolases"/>
    <property type="match status" value="1"/>
</dbReference>
<keyword evidence="5" id="KW-0819">tRNA processing</keyword>
<keyword evidence="12" id="KW-1185">Reference proteome</keyword>
<keyword evidence="7" id="KW-0547">Nucleotide-binding</keyword>
<dbReference type="EMBL" id="WTUW01000001">
    <property type="protein sequence ID" value="MZR29727.1"/>
    <property type="molecule type" value="Genomic_DNA"/>
</dbReference>
<evidence type="ECO:0000256" key="3">
    <source>
        <dbReference type="ARBA" id="ARBA00019010"/>
    </source>
</evidence>
<name>A0A6L8W646_9PROT</name>
<keyword evidence="6" id="KW-0479">Metal-binding</keyword>
<organism evidence="11 12">
    <name type="scientific">Sneathiella litorea</name>
    <dbReference type="NCBI Taxonomy" id="2606216"/>
    <lineage>
        <taxon>Bacteria</taxon>
        <taxon>Pseudomonadati</taxon>
        <taxon>Pseudomonadota</taxon>
        <taxon>Alphaproteobacteria</taxon>
        <taxon>Sneathiellales</taxon>
        <taxon>Sneathiellaceae</taxon>
        <taxon>Sneathiella</taxon>
    </lineage>
</organism>
<evidence type="ECO:0000256" key="8">
    <source>
        <dbReference type="ARBA" id="ARBA00022840"/>
    </source>
</evidence>
<proteinExistence type="inferred from homology"/>
<dbReference type="RefSeq" id="WP_161314201.1">
    <property type="nucleotide sequence ID" value="NZ_WTUW01000001.1"/>
</dbReference>
<dbReference type="NCBIfam" id="TIGR00150">
    <property type="entry name" value="T6A_YjeE"/>
    <property type="match status" value="1"/>
</dbReference>
<dbReference type="GO" id="GO:0005524">
    <property type="term" value="F:ATP binding"/>
    <property type="evidence" value="ECO:0007669"/>
    <property type="project" value="UniProtKB-KW"/>
</dbReference>
<dbReference type="Proteomes" id="UP000476030">
    <property type="component" value="Unassembled WGS sequence"/>
</dbReference>
<reference evidence="11 12" key="1">
    <citation type="submission" date="2019-12" db="EMBL/GenBank/DDBJ databases">
        <title>Snethiella sp. nov. sp. isolated from sea sand.</title>
        <authorList>
            <person name="Kim J."/>
            <person name="Jeong S.E."/>
            <person name="Jung H.S."/>
            <person name="Jeon C.O."/>
        </authorList>
    </citation>
    <scope>NUCLEOTIDE SEQUENCE [LARGE SCALE GENOMIC DNA]</scope>
    <source>
        <strain evidence="11 12">DP05</strain>
    </source>
</reference>
<dbReference type="AlphaFoldDB" id="A0A6L8W646"/>
<evidence type="ECO:0000256" key="4">
    <source>
        <dbReference type="ARBA" id="ARBA00022490"/>
    </source>
</evidence>
<comment type="subcellular location">
    <subcellularLocation>
        <location evidence="1">Cytoplasm</location>
    </subcellularLocation>
</comment>